<gene>
    <name evidence="9" type="ORF">ASEP1449_LOCUS4433</name>
</gene>
<comment type="catalytic activity">
    <reaction evidence="5">
        <text>O-phospho-L-homoserine + L-cysteine = L,L-cystathionine + phosphate</text>
        <dbReference type="Rhea" id="RHEA:80891"/>
        <dbReference type="ChEBI" id="CHEBI:35235"/>
        <dbReference type="ChEBI" id="CHEBI:43474"/>
        <dbReference type="ChEBI" id="CHEBI:57590"/>
        <dbReference type="ChEBI" id="CHEBI:58161"/>
        <dbReference type="EC" id="2.5.1.160"/>
    </reaction>
</comment>
<dbReference type="SUPFAM" id="SSF53383">
    <property type="entry name" value="PLP-dependent transferases"/>
    <property type="match status" value="1"/>
</dbReference>
<dbReference type="CDD" id="cd00614">
    <property type="entry name" value="CGS_like"/>
    <property type="match status" value="1"/>
</dbReference>
<dbReference type="EMBL" id="HBHQ01006575">
    <property type="protein sequence ID" value="CAD9812608.1"/>
    <property type="molecule type" value="Transcribed_RNA"/>
</dbReference>
<comment type="cofactor">
    <cofactor evidence="1 8">
        <name>pyridoxal 5'-phosphate</name>
        <dbReference type="ChEBI" id="CHEBI:597326"/>
    </cofactor>
</comment>
<feature type="modified residue" description="N6-(pyridoxal phosphate)lysine" evidence="7">
    <location>
        <position position="232"/>
    </location>
</feature>
<dbReference type="InterPro" id="IPR015424">
    <property type="entry name" value="PyrdxlP-dep_Trfase"/>
</dbReference>
<evidence type="ECO:0000256" key="4">
    <source>
        <dbReference type="ARBA" id="ARBA00093222"/>
    </source>
</evidence>
<dbReference type="PIRSF" id="PIRSF001434">
    <property type="entry name" value="CGS"/>
    <property type="match status" value="1"/>
</dbReference>
<proteinExistence type="inferred from homology"/>
<dbReference type="GO" id="GO:0030170">
    <property type="term" value="F:pyridoxal phosphate binding"/>
    <property type="evidence" value="ECO:0007669"/>
    <property type="project" value="InterPro"/>
</dbReference>
<dbReference type="PANTHER" id="PTHR11808:SF80">
    <property type="entry name" value="CYSTATHIONINE GAMMA-LYASE"/>
    <property type="match status" value="1"/>
</dbReference>
<dbReference type="GO" id="GO:0016846">
    <property type="term" value="F:carbon-sulfur lyase activity"/>
    <property type="evidence" value="ECO:0007669"/>
    <property type="project" value="TreeGrafter"/>
</dbReference>
<evidence type="ECO:0000256" key="3">
    <source>
        <dbReference type="ARBA" id="ARBA00060510"/>
    </source>
</evidence>
<evidence type="ECO:0000256" key="8">
    <source>
        <dbReference type="RuleBase" id="RU362118"/>
    </source>
</evidence>
<dbReference type="InterPro" id="IPR015422">
    <property type="entry name" value="PyrdxlP-dep_Trfase_small"/>
</dbReference>
<name>A0A7S2XKK8_9STRA</name>
<dbReference type="GO" id="GO:0005737">
    <property type="term" value="C:cytoplasm"/>
    <property type="evidence" value="ECO:0007669"/>
    <property type="project" value="TreeGrafter"/>
</dbReference>
<dbReference type="GO" id="GO:0019346">
    <property type="term" value="P:transsulfuration"/>
    <property type="evidence" value="ECO:0007669"/>
    <property type="project" value="InterPro"/>
</dbReference>
<dbReference type="Pfam" id="PF01053">
    <property type="entry name" value="Cys_Met_Meta_PP"/>
    <property type="match status" value="1"/>
</dbReference>
<comment type="similarity">
    <text evidence="8">Belongs to the trans-sulfuration enzymes family.</text>
</comment>
<dbReference type="Gene3D" id="3.40.640.10">
    <property type="entry name" value="Type I PLP-dependent aspartate aminotransferase-like (Major domain)"/>
    <property type="match status" value="1"/>
</dbReference>
<evidence type="ECO:0000256" key="2">
    <source>
        <dbReference type="ARBA" id="ARBA00022898"/>
    </source>
</evidence>
<accession>A0A7S2XKK8</accession>
<dbReference type="GO" id="GO:0009086">
    <property type="term" value="P:methionine biosynthetic process"/>
    <property type="evidence" value="ECO:0007669"/>
    <property type="project" value="UniProtKB-ARBA"/>
</dbReference>
<dbReference type="FunFam" id="3.40.640.10:FF:000046">
    <property type="entry name" value="Cystathionine gamma-lyase"/>
    <property type="match status" value="1"/>
</dbReference>
<reference evidence="9" key="1">
    <citation type="submission" date="2021-01" db="EMBL/GenBank/DDBJ databases">
        <authorList>
            <person name="Corre E."/>
            <person name="Pelletier E."/>
            <person name="Niang G."/>
            <person name="Scheremetjew M."/>
            <person name="Finn R."/>
            <person name="Kale V."/>
            <person name="Holt S."/>
            <person name="Cochrane G."/>
            <person name="Meng A."/>
            <person name="Brown T."/>
            <person name="Cohen L."/>
        </authorList>
    </citation>
    <scope>NUCLEOTIDE SEQUENCE</scope>
    <source>
        <strain evidence="9">CCMP2084</strain>
    </source>
</reference>
<evidence type="ECO:0000256" key="5">
    <source>
        <dbReference type="ARBA" id="ARBA00093261"/>
    </source>
</evidence>
<evidence type="ECO:0000256" key="6">
    <source>
        <dbReference type="ARBA" id="ARBA00093596"/>
    </source>
</evidence>
<dbReference type="AlphaFoldDB" id="A0A7S2XKK8"/>
<evidence type="ECO:0000256" key="7">
    <source>
        <dbReference type="PIRSR" id="PIRSR001434-2"/>
    </source>
</evidence>
<comment type="catalytic activity">
    <reaction evidence="4">
        <text>O-succinyl-L-homoserine + L-cysteine = L,L-cystathionine + succinate + H(+)</text>
        <dbReference type="Rhea" id="RHEA:20397"/>
        <dbReference type="ChEBI" id="CHEBI:15378"/>
        <dbReference type="ChEBI" id="CHEBI:30031"/>
        <dbReference type="ChEBI" id="CHEBI:35235"/>
        <dbReference type="ChEBI" id="CHEBI:57661"/>
        <dbReference type="ChEBI" id="CHEBI:58161"/>
    </reaction>
</comment>
<dbReference type="PANTHER" id="PTHR11808">
    <property type="entry name" value="TRANS-SULFURATION ENZYME FAMILY MEMBER"/>
    <property type="match status" value="1"/>
</dbReference>
<dbReference type="InterPro" id="IPR000277">
    <property type="entry name" value="Cys/Met-Metab_PyrdxlP-dep_enz"/>
</dbReference>
<dbReference type="EC" id="2.5.1.160" evidence="6"/>
<dbReference type="Gene3D" id="3.90.1150.10">
    <property type="entry name" value="Aspartate Aminotransferase, domain 1"/>
    <property type="match status" value="1"/>
</dbReference>
<dbReference type="InterPro" id="IPR015421">
    <property type="entry name" value="PyrdxlP-dep_Trfase_major"/>
</dbReference>
<keyword evidence="2 7" id="KW-0663">Pyridoxal phosphate</keyword>
<sequence length="420" mass="45869">MLTSIRTAALRVPKGTVTRTCVRSFGAAKEWIPDVSLDTTLVHGPVKPCEKTGAILTPVYLSTTFVQDSVEEYLAKGYSYSRTNNPTVTMLEEKVAAIENGHGSIAVGTGMSATASCINAFMNAGDHCVITNCSYGGTNRICREQFVPLGMEFSFVDFTDPQNVKDAIQPNTKLIFSESPTNPTLTIADLDAISKIAKEHNLLHVCDSTFATPYIMRPLDHGCDLTIQSLTKYYDGHNVGLGGALIAKTPELYERIKLIQNMHGNIMAPLTAFMILQSMKTMGLRVKEQSKNAMKIATFLEGHPNVTKCVYPGLASHPQKELADRQHRNGLHGGMLWFDVVGGDQAAIKLMDNVKRPWTLCENLGATESIITACAVMTHANMLREDRLKAGITDGFIRISVGIEDADDLIRSLDEALNSL</sequence>
<protein>
    <recommendedName>
        <fullName evidence="6">plant cystathionine gamma-synthase</fullName>
        <ecNumber evidence="6">2.5.1.160</ecNumber>
    </recommendedName>
</protein>
<comment type="pathway">
    <text evidence="3">Amino-acid biosynthesis; L-methionine biosynthesis via de novo pathway; L-cystathionine from O-succinyl-L-homoserine: step 1/1.</text>
</comment>
<organism evidence="9">
    <name type="scientific">Attheya septentrionalis</name>
    <dbReference type="NCBI Taxonomy" id="420275"/>
    <lineage>
        <taxon>Eukaryota</taxon>
        <taxon>Sar</taxon>
        <taxon>Stramenopiles</taxon>
        <taxon>Ochrophyta</taxon>
        <taxon>Bacillariophyta</taxon>
        <taxon>Coscinodiscophyceae</taxon>
        <taxon>Chaetocerotophycidae</taxon>
        <taxon>Chaetocerotales</taxon>
        <taxon>Attheyaceae</taxon>
        <taxon>Attheya</taxon>
    </lineage>
</organism>
<dbReference type="FunFam" id="3.90.1150.10:FF:000033">
    <property type="entry name" value="Cystathionine gamma-synthase"/>
    <property type="match status" value="1"/>
</dbReference>
<evidence type="ECO:0000256" key="1">
    <source>
        <dbReference type="ARBA" id="ARBA00001933"/>
    </source>
</evidence>
<evidence type="ECO:0000313" key="9">
    <source>
        <dbReference type="EMBL" id="CAD9812608.1"/>
    </source>
</evidence>